<protein>
    <submittedName>
        <fullName evidence="2">Uncharacterized protein</fullName>
    </submittedName>
</protein>
<comment type="caution">
    <text evidence="2">The sequence shown here is derived from an EMBL/GenBank/DDBJ whole genome shotgun (WGS) entry which is preliminary data.</text>
</comment>
<evidence type="ECO:0000313" key="3">
    <source>
        <dbReference type="Proteomes" id="UP001597459"/>
    </source>
</evidence>
<keyword evidence="1" id="KW-0472">Membrane</keyword>
<dbReference type="EMBL" id="JBHULX010000003">
    <property type="protein sequence ID" value="MFD2590171.1"/>
    <property type="molecule type" value="Genomic_DNA"/>
</dbReference>
<keyword evidence="1" id="KW-0812">Transmembrane</keyword>
<organism evidence="2 3">
    <name type="scientific">Aquimarina hainanensis</name>
    <dbReference type="NCBI Taxonomy" id="1578017"/>
    <lineage>
        <taxon>Bacteria</taxon>
        <taxon>Pseudomonadati</taxon>
        <taxon>Bacteroidota</taxon>
        <taxon>Flavobacteriia</taxon>
        <taxon>Flavobacteriales</taxon>
        <taxon>Flavobacteriaceae</taxon>
        <taxon>Aquimarina</taxon>
    </lineage>
</organism>
<feature type="transmembrane region" description="Helical" evidence="1">
    <location>
        <begin position="20"/>
        <end position="40"/>
    </location>
</feature>
<gene>
    <name evidence="2" type="ORF">ACFSTE_04965</name>
</gene>
<keyword evidence="3" id="KW-1185">Reference proteome</keyword>
<dbReference type="RefSeq" id="WP_378255690.1">
    <property type="nucleotide sequence ID" value="NZ_JBHSJV010000001.1"/>
</dbReference>
<evidence type="ECO:0000256" key="1">
    <source>
        <dbReference type="SAM" id="Phobius"/>
    </source>
</evidence>
<feature type="transmembrane region" description="Helical" evidence="1">
    <location>
        <begin position="110"/>
        <end position="130"/>
    </location>
</feature>
<dbReference type="Proteomes" id="UP001597459">
    <property type="component" value="Unassembled WGS sequence"/>
</dbReference>
<reference evidence="3" key="1">
    <citation type="journal article" date="2019" name="Int. J. Syst. Evol. Microbiol.">
        <title>The Global Catalogue of Microorganisms (GCM) 10K type strain sequencing project: providing services to taxonomists for standard genome sequencing and annotation.</title>
        <authorList>
            <consortium name="The Broad Institute Genomics Platform"/>
            <consortium name="The Broad Institute Genome Sequencing Center for Infectious Disease"/>
            <person name="Wu L."/>
            <person name="Ma J."/>
        </authorList>
    </citation>
    <scope>NUCLEOTIDE SEQUENCE [LARGE SCALE GENOMIC DNA]</scope>
    <source>
        <strain evidence="3">KCTC 42423</strain>
    </source>
</reference>
<keyword evidence="1" id="KW-1133">Transmembrane helix</keyword>
<feature type="transmembrane region" description="Helical" evidence="1">
    <location>
        <begin position="69"/>
        <end position="90"/>
    </location>
</feature>
<accession>A0ABW5N4T2</accession>
<proteinExistence type="predicted"/>
<sequence>MKQTDEGLIKNSYEVIIGELQTLMSISYIITVGIGMLFSFQKYHQFGINIFEYADIFDFLIAPFSDIKVLLFSFGSIFFGFSLIRFDVYWKKKNPESYSKINMGMDKKKWFNPVRYTVYSIILLSYLYIASDGYGNSIKKQIETEGKTIGVKFNDGDIRKGILIGKTSEYLFLKTKEKITAIPVKSMVKEIDIK</sequence>
<name>A0ABW5N4T2_9FLAO</name>
<evidence type="ECO:0000313" key="2">
    <source>
        <dbReference type="EMBL" id="MFD2590171.1"/>
    </source>
</evidence>